<feature type="compositionally biased region" description="Basic residues" evidence="10">
    <location>
        <begin position="30"/>
        <end position="41"/>
    </location>
</feature>
<dbReference type="CDD" id="cd18787">
    <property type="entry name" value="SF2_C_DEAD"/>
    <property type="match status" value="1"/>
</dbReference>
<evidence type="ECO:0000256" key="1">
    <source>
        <dbReference type="ARBA" id="ARBA00012552"/>
    </source>
</evidence>
<feature type="domain" description="Helicase C-terminal" evidence="12">
    <location>
        <begin position="422"/>
        <end position="568"/>
    </location>
</feature>
<dbReference type="EC" id="3.6.4.13" evidence="1"/>
<evidence type="ECO:0000256" key="6">
    <source>
        <dbReference type="ARBA" id="ARBA00022884"/>
    </source>
</evidence>
<organism evidence="14 15">
    <name type="scientific">Chironomus riparius</name>
    <dbReference type="NCBI Taxonomy" id="315576"/>
    <lineage>
        <taxon>Eukaryota</taxon>
        <taxon>Metazoa</taxon>
        <taxon>Ecdysozoa</taxon>
        <taxon>Arthropoda</taxon>
        <taxon>Hexapoda</taxon>
        <taxon>Insecta</taxon>
        <taxon>Pterygota</taxon>
        <taxon>Neoptera</taxon>
        <taxon>Endopterygota</taxon>
        <taxon>Diptera</taxon>
        <taxon>Nematocera</taxon>
        <taxon>Chironomoidea</taxon>
        <taxon>Chironomidae</taxon>
        <taxon>Chironominae</taxon>
        <taxon>Chironomus</taxon>
    </lineage>
</organism>
<feature type="short sequence motif" description="Q motif" evidence="8">
    <location>
        <begin position="183"/>
        <end position="211"/>
    </location>
</feature>
<dbReference type="InterPro" id="IPR001650">
    <property type="entry name" value="Helicase_C-like"/>
</dbReference>
<dbReference type="InterPro" id="IPR044763">
    <property type="entry name" value="Ded1/Dbp1_DEADc"/>
</dbReference>
<dbReference type="GO" id="GO:0003723">
    <property type="term" value="F:RNA binding"/>
    <property type="evidence" value="ECO:0007669"/>
    <property type="project" value="UniProtKB-KW"/>
</dbReference>
<dbReference type="GO" id="GO:0005524">
    <property type="term" value="F:ATP binding"/>
    <property type="evidence" value="ECO:0007669"/>
    <property type="project" value="UniProtKB-KW"/>
</dbReference>
<evidence type="ECO:0000259" key="12">
    <source>
        <dbReference type="PROSITE" id="PS51194"/>
    </source>
</evidence>
<comment type="similarity">
    <text evidence="9">Belongs to the DEAD box helicase family.</text>
</comment>
<dbReference type="FunFam" id="3.40.50.300:FF:000397">
    <property type="entry name" value="Probable ATP-dependent RNA helicase DDX4"/>
    <property type="match status" value="1"/>
</dbReference>
<dbReference type="PROSITE" id="PS51194">
    <property type="entry name" value="HELICASE_CTER"/>
    <property type="match status" value="1"/>
</dbReference>
<keyword evidence="5 9" id="KW-0067">ATP-binding</keyword>
<evidence type="ECO:0000259" key="13">
    <source>
        <dbReference type="PROSITE" id="PS51195"/>
    </source>
</evidence>
<feature type="region of interest" description="Disordered" evidence="10">
    <location>
        <begin position="573"/>
        <end position="597"/>
    </location>
</feature>
<reference evidence="14" key="1">
    <citation type="submission" date="2022-01" db="EMBL/GenBank/DDBJ databases">
        <authorList>
            <person name="King R."/>
        </authorList>
    </citation>
    <scope>NUCLEOTIDE SEQUENCE</scope>
</reference>
<gene>
    <name evidence="14" type="ORF">CHIRRI_LOCUS9428</name>
</gene>
<keyword evidence="2 9" id="KW-0547">Nucleotide-binding</keyword>
<dbReference type="Proteomes" id="UP001153620">
    <property type="component" value="Chromosome 3"/>
</dbReference>
<evidence type="ECO:0000256" key="8">
    <source>
        <dbReference type="PROSITE-ProRule" id="PRU00552"/>
    </source>
</evidence>
<dbReference type="InterPro" id="IPR027417">
    <property type="entry name" value="P-loop_NTPase"/>
</dbReference>
<proteinExistence type="inferred from homology"/>
<dbReference type="CDD" id="cd17967">
    <property type="entry name" value="DEADc_DDX3_DDX4"/>
    <property type="match status" value="1"/>
</dbReference>
<dbReference type="SMART" id="SM00490">
    <property type="entry name" value="HELICc"/>
    <property type="match status" value="1"/>
</dbReference>
<evidence type="ECO:0000256" key="2">
    <source>
        <dbReference type="ARBA" id="ARBA00022741"/>
    </source>
</evidence>
<keyword evidence="3 9" id="KW-0378">Hydrolase</keyword>
<dbReference type="PANTHER" id="PTHR47958">
    <property type="entry name" value="ATP-DEPENDENT RNA HELICASE DBP3"/>
    <property type="match status" value="1"/>
</dbReference>
<comment type="catalytic activity">
    <reaction evidence="7">
        <text>ATP + H2O = ADP + phosphate + H(+)</text>
        <dbReference type="Rhea" id="RHEA:13065"/>
        <dbReference type="ChEBI" id="CHEBI:15377"/>
        <dbReference type="ChEBI" id="CHEBI:15378"/>
        <dbReference type="ChEBI" id="CHEBI:30616"/>
        <dbReference type="ChEBI" id="CHEBI:43474"/>
        <dbReference type="ChEBI" id="CHEBI:456216"/>
        <dbReference type="EC" id="3.6.4.13"/>
    </reaction>
</comment>
<evidence type="ECO:0000256" key="10">
    <source>
        <dbReference type="SAM" id="MobiDB-lite"/>
    </source>
</evidence>
<dbReference type="SMART" id="SM00487">
    <property type="entry name" value="DEXDc"/>
    <property type="match status" value="1"/>
</dbReference>
<dbReference type="InterPro" id="IPR014014">
    <property type="entry name" value="RNA_helicase_DEAD_Q_motif"/>
</dbReference>
<keyword evidence="6" id="KW-0694">RNA-binding</keyword>
<evidence type="ECO:0000256" key="3">
    <source>
        <dbReference type="ARBA" id="ARBA00022801"/>
    </source>
</evidence>
<dbReference type="Pfam" id="PF00270">
    <property type="entry name" value="DEAD"/>
    <property type="match status" value="1"/>
</dbReference>
<dbReference type="GO" id="GO:0031047">
    <property type="term" value="P:regulatory ncRNA-mediated gene silencing"/>
    <property type="evidence" value="ECO:0007669"/>
    <property type="project" value="UniProtKB-ARBA"/>
</dbReference>
<dbReference type="EMBL" id="OU895879">
    <property type="protein sequence ID" value="CAG9806573.1"/>
    <property type="molecule type" value="Genomic_DNA"/>
</dbReference>
<reference evidence="14" key="2">
    <citation type="submission" date="2022-10" db="EMBL/GenBank/DDBJ databases">
        <authorList>
            <consortium name="ENA_rothamsted_submissions"/>
            <consortium name="culmorum"/>
            <person name="King R."/>
        </authorList>
    </citation>
    <scope>NUCLEOTIDE SEQUENCE</scope>
</reference>
<feature type="compositionally biased region" description="Basic and acidic residues" evidence="10">
    <location>
        <begin position="106"/>
        <end position="137"/>
    </location>
</feature>
<protein>
    <recommendedName>
        <fullName evidence="1">RNA helicase</fullName>
        <ecNumber evidence="1">3.6.4.13</ecNumber>
    </recommendedName>
</protein>
<feature type="compositionally biased region" description="Acidic residues" evidence="10">
    <location>
        <begin position="1"/>
        <end position="10"/>
    </location>
</feature>
<dbReference type="OrthoDB" id="196131at2759"/>
<dbReference type="Gene3D" id="3.40.50.300">
    <property type="entry name" value="P-loop containing nucleotide triphosphate hydrolases"/>
    <property type="match status" value="2"/>
</dbReference>
<keyword evidence="4 9" id="KW-0347">Helicase</keyword>
<dbReference type="InterPro" id="IPR000629">
    <property type="entry name" value="RNA-helicase_DEAD-box_CS"/>
</dbReference>
<dbReference type="GO" id="GO:0016787">
    <property type="term" value="F:hydrolase activity"/>
    <property type="evidence" value="ECO:0007669"/>
    <property type="project" value="UniProtKB-KW"/>
</dbReference>
<dbReference type="FunFam" id="3.40.50.300:FF:000008">
    <property type="entry name" value="ATP-dependent RNA helicase RhlB"/>
    <property type="match status" value="1"/>
</dbReference>
<dbReference type="PROSITE" id="PS00039">
    <property type="entry name" value="DEAD_ATP_HELICASE"/>
    <property type="match status" value="1"/>
</dbReference>
<evidence type="ECO:0000313" key="15">
    <source>
        <dbReference type="Proteomes" id="UP001153620"/>
    </source>
</evidence>
<dbReference type="SUPFAM" id="SSF52540">
    <property type="entry name" value="P-loop containing nucleoside triphosphate hydrolases"/>
    <property type="match status" value="1"/>
</dbReference>
<evidence type="ECO:0000256" key="9">
    <source>
        <dbReference type="RuleBase" id="RU000492"/>
    </source>
</evidence>
<name>A0A9N9RZL7_9DIPT</name>
<keyword evidence="15" id="KW-1185">Reference proteome</keyword>
<evidence type="ECO:0000256" key="4">
    <source>
        <dbReference type="ARBA" id="ARBA00022806"/>
    </source>
</evidence>
<feature type="domain" description="Helicase ATP-binding" evidence="11">
    <location>
        <begin position="214"/>
        <end position="392"/>
    </location>
</feature>
<dbReference type="Pfam" id="PF00271">
    <property type="entry name" value="Helicase_C"/>
    <property type="match status" value="1"/>
</dbReference>
<dbReference type="GO" id="GO:0003724">
    <property type="term" value="F:RNA helicase activity"/>
    <property type="evidence" value="ECO:0007669"/>
    <property type="project" value="UniProtKB-EC"/>
</dbReference>
<dbReference type="PROSITE" id="PS51195">
    <property type="entry name" value="Q_MOTIF"/>
    <property type="match status" value="1"/>
</dbReference>
<accession>A0A9N9RZL7</accession>
<evidence type="ECO:0000259" key="11">
    <source>
        <dbReference type="PROSITE" id="PS51192"/>
    </source>
</evidence>
<dbReference type="InterPro" id="IPR014001">
    <property type="entry name" value="Helicase_ATP-bd"/>
</dbReference>
<dbReference type="AlphaFoldDB" id="A0A9N9RZL7"/>
<dbReference type="InterPro" id="IPR011545">
    <property type="entry name" value="DEAD/DEAH_box_helicase_dom"/>
</dbReference>
<sequence length="597" mass="66717">MGEWSDEEPTASEQNQQSNSNDGENNFSRGRGRGGRSRGRGRGSSFPDRNNNNQENNSEDSKNDNPGFSERRGRGRGFSFGNRRNENSEEGNENHGSGNRRGRGGFNRESREDSDRPNRRNNDENEGGENKDEKKPEIYIPEEPTDAETLFASAISAGINFDNFDKIDVQVTGKDNEKFKQINTFEEGNLREFLIDNIKRSGYSKPTPIQKHSIPIIMGKRDLMGCAQTGSGKTASFVLPILNVIMSENDTLNPNKPQCLIVAPTRELAIQIRDEAMKFASGSFIKVCLAYGGAATRYQTENITNGCHILVATPGRLIDFINKSIVTFDDLKFLVLDEADRMLDMGFREVIETICNHETMNKDKLTTLMFSATFPDAIQLLASKFLRDYLFLTIGIIGGASKDVEQEFIEVERKGKRQLLTDILKTYSECAEEDRILVFVETKKTADYLASFLSEMSMSTTSIHGDRTQKERETALREFRQGVRKVLIATAVAARGLDIKGVTHVINYDLPKEVDEYIHRIGRTGRVGNRGKATSFFDKSQDDAVVSELTRILKQANQVVPGFFSGDSGAYGETDQFGGSDIRQPATAVGQEEESEW</sequence>
<evidence type="ECO:0000256" key="7">
    <source>
        <dbReference type="ARBA" id="ARBA00047984"/>
    </source>
</evidence>
<evidence type="ECO:0000313" key="14">
    <source>
        <dbReference type="EMBL" id="CAG9806573.1"/>
    </source>
</evidence>
<feature type="compositionally biased region" description="Polar residues" evidence="10">
    <location>
        <begin position="11"/>
        <end position="27"/>
    </location>
</feature>
<feature type="domain" description="DEAD-box RNA helicase Q" evidence="13">
    <location>
        <begin position="183"/>
        <end position="211"/>
    </location>
</feature>
<feature type="region of interest" description="Disordered" evidence="10">
    <location>
        <begin position="1"/>
        <end position="138"/>
    </location>
</feature>
<dbReference type="PROSITE" id="PS51192">
    <property type="entry name" value="HELICASE_ATP_BIND_1"/>
    <property type="match status" value="1"/>
</dbReference>
<evidence type="ECO:0000256" key="5">
    <source>
        <dbReference type="ARBA" id="ARBA00022840"/>
    </source>
</evidence>